<feature type="region of interest" description="Disordered" evidence="1">
    <location>
        <begin position="1"/>
        <end position="41"/>
    </location>
</feature>
<evidence type="ECO:0000313" key="3">
    <source>
        <dbReference type="EMBL" id="WXC83779.1"/>
    </source>
</evidence>
<organism evidence="3 4">
    <name type="scientific">Bradyrhizobium septentrionale</name>
    <dbReference type="NCBI Taxonomy" id="1404411"/>
    <lineage>
        <taxon>Bacteria</taxon>
        <taxon>Pseudomonadati</taxon>
        <taxon>Pseudomonadota</taxon>
        <taxon>Alphaproteobacteria</taxon>
        <taxon>Hyphomicrobiales</taxon>
        <taxon>Nitrobacteraceae</taxon>
        <taxon>Bradyrhizobium</taxon>
    </lineage>
</organism>
<evidence type="ECO:0000313" key="4">
    <source>
        <dbReference type="Proteomes" id="UP001432046"/>
    </source>
</evidence>
<evidence type="ECO:0000256" key="1">
    <source>
        <dbReference type="SAM" id="MobiDB-lite"/>
    </source>
</evidence>
<feature type="domain" description="DUF5681" evidence="2">
    <location>
        <begin position="20"/>
        <end position="83"/>
    </location>
</feature>
<evidence type="ECO:0000259" key="2">
    <source>
        <dbReference type="Pfam" id="PF18932"/>
    </source>
</evidence>
<dbReference type="Pfam" id="PF18932">
    <property type="entry name" value="DUF5681"/>
    <property type="match status" value="1"/>
</dbReference>
<gene>
    <name evidence="3" type="ORF">WDK88_20470</name>
</gene>
<name>A0ABZ2PDW3_9BRAD</name>
<protein>
    <submittedName>
        <fullName evidence="3">DUF5681 domain-containing protein</fullName>
    </submittedName>
</protein>
<keyword evidence="4" id="KW-1185">Reference proteome</keyword>
<reference evidence="3" key="1">
    <citation type="journal article" date="2021" name="Int. J. Syst. Evol. Microbiol.">
        <title>Bradyrhizobium septentrionale sp. nov. (sv. septentrionale) and Bradyrhizobium quebecense sp. nov. (sv. septentrionale) associated with legumes native to Canada possess rearranged symbiosis genes and numerous insertion sequences.</title>
        <authorList>
            <person name="Bromfield E.S.P."/>
            <person name="Cloutier S."/>
        </authorList>
    </citation>
    <scope>NUCLEOTIDE SEQUENCE</scope>
    <source>
        <strain evidence="3">5S5</strain>
    </source>
</reference>
<dbReference type="EMBL" id="CP147711">
    <property type="protein sequence ID" value="WXC83779.1"/>
    <property type="molecule type" value="Genomic_DNA"/>
</dbReference>
<sequence length="154" mass="16475">MVTQRQATAAPAKNRAKTGSGRFPKGKSGNPAGRKPGSLNKRTLVLEHMTDDDRAALVAKVIGQAKRGCRPSQKMILDRIEPPRKGRAARFALPPIASISDVITALAAVTAAMAAGQVSPAEAVEIASVIELQRRAVENLDLETRLNALEERFK</sequence>
<accession>A0ABZ2PDW3</accession>
<proteinExistence type="predicted"/>
<dbReference type="InterPro" id="IPR043736">
    <property type="entry name" value="DUF5681"/>
</dbReference>
<dbReference type="Proteomes" id="UP001432046">
    <property type="component" value="Chromosome"/>
</dbReference>
<dbReference type="RefSeq" id="WP_338689288.1">
    <property type="nucleotide sequence ID" value="NZ_CP147711.1"/>
</dbReference>
<reference evidence="3" key="2">
    <citation type="submission" date="2024-03" db="EMBL/GenBank/DDBJ databases">
        <authorList>
            <person name="Bromfield E.S.P."/>
            <person name="Cloutier S."/>
        </authorList>
    </citation>
    <scope>NUCLEOTIDE SEQUENCE</scope>
    <source>
        <strain evidence="3">5S5</strain>
    </source>
</reference>